<feature type="transmembrane region" description="Helical" evidence="6">
    <location>
        <begin position="66"/>
        <end position="86"/>
    </location>
</feature>
<feature type="transmembrane region" description="Helical" evidence="6">
    <location>
        <begin position="188"/>
        <end position="205"/>
    </location>
</feature>
<evidence type="ECO:0000313" key="8">
    <source>
        <dbReference type="Proteomes" id="UP001595851"/>
    </source>
</evidence>
<feature type="transmembrane region" description="Helical" evidence="6">
    <location>
        <begin position="6"/>
        <end position="29"/>
    </location>
</feature>
<keyword evidence="3 6" id="KW-0812">Transmembrane</keyword>
<name>A0ABV8GBS2_9ACTN</name>
<comment type="subcellular location">
    <subcellularLocation>
        <location evidence="1">Cell membrane</location>
        <topology evidence="1">Multi-pass membrane protein</topology>
    </subcellularLocation>
</comment>
<comment type="caution">
    <text evidence="7">The sequence shown here is derived from an EMBL/GenBank/DDBJ whole genome shotgun (WGS) entry which is preliminary data.</text>
</comment>
<sequence length="208" mass="21871">MPDISTLAFFCVVTLGLLVVPGPAVLYIVTRSVSQGRPAGLISVLGVHVGSIVHIVAAALGLSALLAASATAFTVVKYAGVAYLVWLGVRKLIQRDEGEETVELRVQSNSRLFWEGFVVNVLNPKTAIFFLSFLPHFTDPAAGPIAPQILLLGAIWLALGMASDGTYALLSSALAGRVRGSARARRRIDVGSGVVYLGLAAWLTTSKA</sequence>
<accession>A0ABV8GBS2</accession>
<protein>
    <submittedName>
        <fullName evidence="7">LysE family translocator</fullName>
    </submittedName>
</protein>
<keyword evidence="4 6" id="KW-1133">Transmembrane helix</keyword>
<dbReference type="PANTHER" id="PTHR30086">
    <property type="entry name" value="ARGININE EXPORTER PROTEIN ARGO"/>
    <property type="match status" value="1"/>
</dbReference>
<keyword evidence="2" id="KW-1003">Cell membrane</keyword>
<feature type="transmembrane region" description="Helical" evidence="6">
    <location>
        <begin position="154"/>
        <end position="176"/>
    </location>
</feature>
<keyword evidence="8" id="KW-1185">Reference proteome</keyword>
<feature type="transmembrane region" description="Helical" evidence="6">
    <location>
        <begin position="112"/>
        <end position="134"/>
    </location>
</feature>
<evidence type="ECO:0000313" key="7">
    <source>
        <dbReference type="EMBL" id="MFC4011432.1"/>
    </source>
</evidence>
<evidence type="ECO:0000256" key="1">
    <source>
        <dbReference type="ARBA" id="ARBA00004651"/>
    </source>
</evidence>
<dbReference type="InterPro" id="IPR001123">
    <property type="entry name" value="LeuE-type"/>
</dbReference>
<proteinExistence type="predicted"/>
<dbReference type="PANTHER" id="PTHR30086:SF20">
    <property type="entry name" value="ARGININE EXPORTER PROTEIN ARGO-RELATED"/>
    <property type="match status" value="1"/>
</dbReference>
<dbReference type="EMBL" id="JBHSBI010000016">
    <property type="protein sequence ID" value="MFC4011432.1"/>
    <property type="molecule type" value="Genomic_DNA"/>
</dbReference>
<evidence type="ECO:0000256" key="6">
    <source>
        <dbReference type="SAM" id="Phobius"/>
    </source>
</evidence>
<feature type="transmembrane region" description="Helical" evidence="6">
    <location>
        <begin position="41"/>
        <end position="60"/>
    </location>
</feature>
<evidence type="ECO:0000256" key="3">
    <source>
        <dbReference type="ARBA" id="ARBA00022692"/>
    </source>
</evidence>
<dbReference type="RefSeq" id="WP_379531389.1">
    <property type="nucleotide sequence ID" value="NZ_JBHSBI010000016.1"/>
</dbReference>
<evidence type="ECO:0000256" key="4">
    <source>
        <dbReference type="ARBA" id="ARBA00022989"/>
    </source>
</evidence>
<organism evidence="7 8">
    <name type="scientific">Nonomuraea purpurea</name>
    <dbReference type="NCBI Taxonomy" id="1849276"/>
    <lineage>
        <taxon>Bacteria</taxon>
        <taxon>Bacillati</taxon>
        <taxon>Actinomycetota</taxon>
        <taxon>Actinomycetes</taxon>
        <taxon>Streptosporangiales</taxon>
        <taxon>Streptosporangiaceae</taxon>
        <taxon>Nonomuraea</taxon>
    </lineage>
</organism>
<keyword evidence="5 6" id="KW-0472">Membrane</keyword>
<gene>
    <name evidence="7" type="ORF">ACFOY2_29675</name>
</gene>
<dbReference type="PIRSF" id="PIRSF006324">
    <property type="entry name" value="LeuE"/>
    <property type="match status" value="1"/>
</dbReference>
<dbReference type="Proteomes" id="UP001595851">
    <property type="component" value="Unassembled WGS sequence"/>
</dbReference>
<evidence type="ECO:0000256" key="5">
    <source>
        <dbReference type="ARBA" id="ARBA00023136"/>
    </source>
</evidence>
<evidence type="ECO:0000256" key="2">
    <source>
        <dbReference type="ARBA" id="ARBA00022475"/>
    </source>
</evidence>
<reference evidence="8" key="1">
    <citation type="journal article" date="2019" name="Int. J. Syst. Evol. Microbiol.">
        <title>The Global Catalogue of Microorganisms (GCM) 10K type strain sequencing project: providing services to taxonomists for standard genome sequencing and annotation.</title>
        <authorList>
            <consortium name="The Broad Institute Genomics Platform"/>
            <consortium name="The Broad Institute Genome Sequencing Center for Infectious Disease"/>
            <person name="Wu L."/>
            <person name="Ma J."/>
        </authorList>
    </citation>
    <scope>NUCLEOTIDE SEQUENCE [LARGE SCALE GENOMIC DNA]</scope>
    <source>
        <strain evidence="8">TBRC 1276</strain>
    </source>
</reference>
<dbReference type="Pfam" id="PF01810">
    <property type="entry name" value="LysE"/>
    <property type="match status" value="1"/>
</dbReference>